<evidence type="ECO:0000256" key="8">
    <source>
        <dbReference type="ARBA" id="ARBA00022598"/>
    </source>
</evidence>
<evidence type="ECO:0000256" key="2">
    <source>
        <dbReference type="ARBA" id="ARBA00004799"/>
    </source>
</evidence>
<evidence type="ECO:0000259" key="22">
    <source>
        <dbReference type="Pfam" id="PF02875"/>
    </source>
</evidence>
<gene>
    <name evidence="24" type="primary">folC</name>
    <name evidence="24" type="ORF">V6E02_10130</name>
</gene>
<dbReference type="InterPro" id="IPR004101">
    <property type="entry name" value="Mur_ligase_C"/>
</dbReference>
<evidence type="ECO:0000256" key="6">
    <source>
        <dbReference type="ARBA" id="ARBA00013025"/>
    </source>
</evidence>
<dbReference type="GO" id="GO:0004326">
    <property type="term" value="F:tetrahydrofolylpolyglutamate synthase activity"/>
    <property type="evidence" value="ECO:0007669"/>
    <property type="project" value="UniProtKB-EC"/>
</dbReference>
<dbReference type="Proteomes" id="UP001482231">
    <property type="component" value="Unassembled WGS sequence"/>
</dbReference>
<evidence type="ECO:0000256" key="12">
    <source>
        <dbReference type="ARBA" id="ARBA00022842"/>
    </source>
</evidence>
<evidence type="ECO:0000256" key="14">
    <source>
        <dbReference type="ARBA" id="ARBA00030048"/>
    </source>
</evidence>
<evidence type="ECO:0000256" key="18">
    <source>
        <dbReference type="ARBA" id="ARBA00047808"/>
    </source>
</evidence>
<evidence type="ECO:0000256" key="3">
    <source>
        <dbReference type="ARBA" id="ARBA00005150"/>
    </source>
</evidence>
<dbReference type="RefSeq" id="WP_347308677.1">
    <property type="nucleotide sequence ID" value="NZ_JBAJEX010000008.1"/>
</dbReference>
<keyword evidence="13" id="KW-0289">Folate biosynthesis</keyword>
<dbReference type="InterPro" id="IPR036565">
    <property type="entry name" value="Mur-like_cat_sf"/>
</dbReference>
<dbReference type="Pfam" id="PF08245">
    <property type="entry name" value="Mur_ligase_M"/>
    <property type="match status" value="1"/>
</dbReference>
<dbReference type="Gene3D" id="3.40.1190.10">
    <property type="entry name" value="Mur-like, catalytic domain"/>
    <property type="match status" value="1"/>
</dbReference>
<protein>
    <recommendedName>
        <fullName evidence="7">Dihydrofolate synthase/folylpolyglutamate synthase</fullName>
        <ecNumber evidence="5">6.3.2.12</ecNumber>
        <ecNumber evidence="6">6.3.2.17</ecNumber>
    </recommendedName>
    <alternativeName>
        <fullName evidence="16">Folylpoly-gamma-glutamate synthetase-dihydrofolate synthetase</fullName>
    </alternativeName>
    <alternativeName>
        <fullName evidence="14">Folylpolyglutamate synthetase</fullName>
    </alternativeName>
    <alternativeName>
        <fullName evidence="15">Tetrahydrofolylpolyglutamate synthase</fullName>
    </alternativeName>
</protein>
<evidence type="ECO:0000313" key="24">
    <source>
        <dbReference type="EMBL" id="MEO1767567.1"/>
    </source>
</evidence>
<organism evidence="24 25">
    <name type="scientific">Thiobacter aerophilum</name>
    <dbReference type="NCBI Taxonomy" id="3121275"/>
    <lineage>
        <taxon>Bacteria</taxon>
        <taxon>Pseudomonadati</taxon>
        <taxon>Pseudomonadota</taxon>
        <taxon>Betaproteobacteria</taxon>
        <taxon>Burkholderiales</taxon>
        <taxon>Thiobacteraceae</taxon>
        <taxon>Thiobacter</taxon>
    </lineage>
</organism>
<evidence type="ECO:0000256" key="11">
    <source>
        <dbReference type="ARBA" id="ARBA00022840"/>
    </source>
</evidence>
<comment type="caution">
    <text evidence="24">The sequence shown here is derived from an EMBL/GenBank/DDBJ whole genome shotgun (WGS) entry which is preliminary data.</text>
</comment>
<evidence type="ECO:0000256" key="13">
    <source>
        <dbReference type="ARBA" id="ARBA00022909"/>
    </source>
</evidence>
<comment type="similarity">
    <text evidence="4 21">Belongs to the folylpolyglutamate synthase family.</text>
</comment>
<keyword evidence="10 21" id="KW-0547">Nucleotide-binding</keyword>
<dbReference type="GO" id="GO:0008841">
    <property type="term" value="F:dihydrofolate synthase activity"/>
    <property type="evidence" value="ECO:0007669"/>
    <property type="project" value="UniProtKB-EC"/>
</dbReference>
<dbReference type="PANTHER" id="PTHR11136:SF0">
    <property type="entry name" value="DIHYDROFOLATE SYNTHETASE-RELATED"/>
    <property type="match status" value="1"/>
</dbReference>
<evidence type="ECO:0000256" key="21">
    <source>
        <dbReference type="PIRNR" id="PIRNR001563"/>
    </source>
</evidence>
<sequence length="431" mass="45400">MSGRPSLPRRLADWLAYLEKLHPTAIELSLDRVRTVRARLGLDPGFPIITVGGTNGKGSTCAFLEAMLVAAGRRVGCYTSPHLLAYNERVRIDGLPVTDAALCRAFATVEAARGEVSLTYFEFGTLAALLCFVEAGVEVAVLEVGMGGRLDAVNVFDAEVAVVTTVDLDHMAWLGPDREHIGREKAGIYRPGRPAICADCDPPATLVAYAQAIGADLRCLGRDFGWEPSTTGWRFWRRAGGHLVCLEALPPPALIGAYQYANAAAAVEALLALAPRVNIAEEAIRAGLAGVHLPGRFQVVPGPPQRILDVAHNPQGARMLAANLAQAPIAGRTLAVCAMLADKDMEGVVRALVDQVDAWFVAGLPPPRGAPATTLAASVRRLARGAPCATYADVRSAHAAACMAAAQGDRILIFGSFYTVAAVLAELTGSA</sequence>
<comment type="catalytic activity">
    <reaction evidence="19">
        <text>(6R)-5,10-methylenetetrahydrofolyl-(gamma-L-Glu)(n) + L-glutamate + ATP = (6R)-5,10-methylenetetrahydrofolyl-(gamma-L-Glu)(n+1) + ADP + phosphate + H(+)</text>
        <dbReference type="Rhea" id="RHEA:51912"/>
        <dbReference type="Rhea" id="RHEA-COMP:13257"/>
        <dbReference type="Rhea" id="RHEA-COMP:13258"/>
        <dbReference type="ChEBI" id="CHEBI:15378"/>
        <dbReference type="ChEBI" id="CHEBI:29985"/>
        <dbReference type="ChEBI" id="CHEBI:30616"/>
        <dbReference type="ChEBI" id="CHEBI:43474"/>
        <dbReference type="ChEBI" id="CHEBI:136572"/>
        <dbReference type="ChEBI" id="CHEBI:456216"/>
        <dbReference type="EC" id="6.3.2.17"/>
    </reaction>
</comment>
<dbReference type="SUPFAM" id="SSF53244">
    <property type="entry name" value="MurD-like peptide ligases, peptide-binding domain"/>
    <property type="match status" value="1"/>
</dbReference>
<comment type="catalytic activity">
    <reaction evidence="18">
        <text>10-formyltetrahydrofolyl-(gamma-L-Glu)(n) + L-glutamate + ATP = 10-formyltetrahydrofolyl-(gamma-L-Glu)(n+1) + ADP + phosphate + H(+)</text>
        <dbReference type="Rhea" id="RHEA:51904"/>
        <dbReference type="Rhea" id="RHEA-COMP:13088"/>
        <dbReference type="Rhea" id="RHEA-COMP:14300"/>
        <dbReference type="ChEBI" id="CHEBI:15378"/>
        <dbReference type="ChEBI" id="CHEBI:29985"/>
        <dbReference type="ChEBI" id="CHEBI:30616"/>
        <dbReference type="ChEBI" id="CHEBI:43474"/>
        <dbReference type="ChEBI" id="CHEBI:134413"/>
        <dbReference type="ChEBI" id="CHEBI:456216"/>
        <dbReference type="EC" id="6.3.2.17"/>
    </reaction>
</comment>
<proteinExistence type="inferred from homology"/>
<feature type="domain" description="Mur ligase C-terminal" evidence="22">
    <location>
        <begin position="295"/>
        <end position="417"/>
    </location>
</feature>
<keyword evidence="11 21" id="KW-0067">ATP-binding</keyword>
<keyword evidence="25" id="KW-1185">Reference proteome</keyword>
<evidence type="ECO:0000256" key="4">
    <source>
        <dbReference type="ARBA" id="ARBA00008276"/>
    </source>
</evidence>
<keyword evidence="12" id="KW-0460">Magnesium</keyword>
<comment type="catalytic activity">
    <reaction evidence="17">
        <text>(6S)-5,6,7,8-tetrahydrofolyl-(gamma-L-Glu)(n) + L-glutamate + ATP = (6S)-5,6,7,8-tetrahydrofolyl-(gamma-L-Glu)(n+1) + ADP + phosphate + H(+)</text>
        <dbReference type="Rhea" id="RHEA:10580"/>
        <dbReference type="Rhea" id="RHEA-COMP:14738"/>
        <dbReference type="Rhea" id="RHEA-COMP:14740"/>
        <dbReference type="ChEBI" id="CHEBI:15378"/>
        <dbReference type="ChEBI" id="CHEBI:29985"/>
        <dbReference type="ChEBI" id="CHEBI:30616"/>
        <dbReference type="ChEBI" id="CHEBI:43474"/>
        <dbReference type="ChEBI" id="CHEBI:141005"/>
        <dbReference type="ChEBI" id="CHEBI:456216"/>
        <dbReference type="EC" id="6.3.2.17"/>
    </reaction>
</comment>
<dbReference type="InterPro" id="IPR036615">
    <property type="entry name" value="Mur_ligase_C_dom_sf"/>
</dbReference>
<comment type="catalytic activity">
    <reaction evidence="20">
        <text>7,8-dihydropteroate + L-glutamate + ATP = 7,8-dihydrofolate + ADP + phosphate + H(+)</text>
        <dbReference type="Rhea" id="RHEA:23584"/>
        <dbReference type="ChEBI" id="CHEBI:15378"/>
        <dbReference type="ChEBI" id="CHEBI:17839"/>
        <dbReference type="ChEBI" id="CHEBI:29985"/>
        <dbReference type="ChEBI" id="CHEBI:30616"/>
        <dbReference type="ChEBI" id="CHEBI:43474"/>
        <dbReference type="ChEBI" id="CHEBI:57451"/>
        <dbReference type="ChEBI" id="CHEBI:456216"/>
        <dbReference type="EC" id="6.3.2.12"/>
    </reaction>
</comment>
<dbReference type="EC" id="6.3.2.17" evidence="6"/>
<dbReference type="EC" id="6.3.2.12" evidence="5"/>
<dbReference type="PANTHER" id="PTHR11136">
    <property type="entry name" value="FOLYLPOLYGLUTAMATE SYNTHASE-RELATED"/>
    <property type="match status" value="1"/>
</dbReference>
<keyword evidence="9" id="KW-0479">Metal-binding</keyword>
<name>A0ABV0EFX0_9BURK</name>
<evidence type="ECO:0000256" key="16">
    <source>
        <dbReference type="ARBA" id="ARBA00032510"/>
    </source>
</evidence>
<comment type="pathway">
    <text evidence="2">Cofactor biosynthesis; tetrahydrofolate biosynthesis; 7,8-dihydrofolate from 2-amino-4-hydroxy-6-hydroxymethyl-7,8-dihydropteridine diphosphate and 4-aminobenzoate: step 2/2.</text>
</comment>
<comment type="pathway">
    <text evidence="3">Cofactor biosynthesis; tetrahydrofolylpolyglutamate biosynthesis.</text>
</comment>
<evidence type="ECO:0000256" key="9">
    <source>
        <dbReference type="ARBA" id="ARBA00022723"/>
    </source>
</evidence>
<dbReference type="SUPFAM" id="SSF53623">
    <property type="entry name" value="MurD-like peptide ligases, catalytic domain"/>
    <property type="match status" value="1"/>
</dbReference>
<accession>A0ABV0EFX0</accession>
<dbReference type="Pfam" id="PF02875">
    <property type="entry name" value="Mur_ligase_C"/>
    <property type="match status" value="1"/>
</dbReference>
<evidence type="ECO:0000256" key="5">
    <source>
        <dbReference type="ARBA" id="ARBA00013023"/>
    </source>
</evidence>
<evidence type="ECO:0000256" key="20">
    <source>
        <dbReference type="ARBA" id="ARBA00049161"/>
    </source>
</evidence>
<keyword evidence="8 21" id="KW-0436">Ligase</keyword>
<evidence type="ECO:0000256" key="15">
    <source>
        <dbReference type="ARBA" id="ARBA00030592"/>
    </source>
</evidence>
<dbReference type="EMBL" id="JBAJEX010000008">
    <property type="protein sequence ID" value="MEO1767567.1"/>
    <property type="molecule type" value="Genomic_DNA"/>
</dbReference>
<dbReference type="Gene3D" id="3.90.190.20">
    <property type="entry name" value="Mur ligase, C-terminal domain"/>
    <property type="match status" value="1"/>
</dbReference>
<evidence type="ECO:0000259" key="23">
    <source>
        <dbReference type="Pfam" id="PF08245"/>
    </source>
</evidence>
<comment type="function">
    <text evidence="1">Functions in two distinct reactions of the de novo folate biosynthetic pathway. Catalyzes the addition of a glutamate residue to dihydropteroate (7,8-dihydropteroate or H2Pte) to form dihydrofolate (7,8-dihydrofolate monoglutamate or H2Pte-Glu). Also catalyzes successive additions of L-glutamate to tetrahydrofolate or 10-formyltetrahydrofolate or 5,10-methylenetetrahydrofolate, leading to folylpolyglutamate derivatives.</text>
</comment>
<dbReference type="InterPro" id="IPR001645">
    <property type="entry name" value="Folylpolyglutamate_synth"/>
</dbReference>
<evidence type="ECO:0000256" key="1">
    <source>
        <dbReference type="ARBA" id="ARBA00002714"/>
    </source>
</evidence>
<evidence type="ECO:0000256" key="19">
    <source>
        <dbReference type="ARBA" id="ARBA00049035"/>
    </source>
</evidence>
<evidence type="ECO:0000256" key="17">
    <source>
        <dbReference type="ARBA" id="ARBA00047493"/>
    </source>
</evidence>
<dbReference type="NCBIfam" id="TIGR01499">
    <property type="entry name" value="folC"/>
    <property type="match status" value="1"/>
</dbReference>
<evidence type="ECO:0000313" key="25">
    <source>
        <dbReference type="Proteomes" id="UP001482231"/>
    </source>
</evidence>
<evidence type="ECO:0000256" key="7">
    <source>
        <dbReference type="ARBA" id="ARBA00019357"/>
    </source>
</evidence>
<feature type="domain" description="Mur ligase central" evidence="23">
    <location>
        <begin position="51"/>
        <end position="190"/>
    </location>
</feature>
<dbReference type="NCBIfam" id="NF008101">
    <property type="entry name" value="PRK10846.1"/>
    <property type="match status" value="1"/>
</dbReference>
<dbReference type="InterPro" id="IPR013221">
    <property type="entry name" value="Mur_ligase_cen"/>
</dbReference>
<dbReference type="PIRSF" id="PIRSF001563">
    <property type="entry name" value="Folylpolyglu_synth"/>
    <property type="match status" value="1"/>
</dbReference>
<reference evidence="24 25" key="1">
    <citation type="submission" date="2024-02" db="EMBL/GenBank/DDBJ databases">
        <title>New thermophilic sulfur-oxidizing bacteria from a hot springs of the Uzon caldera (Kamchatka, Russia).</title>
        <authorList>
            <person name="Dukat A.M."/>
            <person name="Elcheninov A.G."/>
            <person name="Frolov E.N."/>
        </authorList>
    </citation>
    <scope>NUCLEOTIDE SEQUENCE [LARGE SCALE GENOMIC DNA]</scope>
    <source>
        <strain evidence="24 25">AK1</strain>
    </source>
</reference>
<evidence type="ECO:0000256" key="10">
    <source>
        <dbReference type="ARBA" id="ARBA00022741"/>
    </source>
</evidence>